<dbReference type="Pfam" id="PF22590">
    <property type="entry name" value="Cas3-like_C_2"/>
    <property type="match status" value="1"/>
</dbReference>
<dbReference type="CDD" id="cd17930">
    <property type="entry name" value="DEXHc_cas3"/>
    <property type="match status" value="1"/>
</dbReference>
<dbReference type="GO" id="GO:0003676">
    <property type="term" value="F:nucleic acid binding"/>
    <property type="evidence" value="ECO:0007669"/>
    <property type="project" value="InterPro"/>
</dbReference>
<organism evidence="12 13">
    <name type="scientific">Eisenbergiella massiliensis</name>
    <dbReference type="NCBI Taxonomy" id="1720294"/>
    <lineage>
        <taxon>Bacteria</taxon>
        <taxon>Bacillati</taxon>
        <taxon>Bacillota</taxon>
        <taxon>Clostridia</taxon>
        <taxon>Lachnospirales</taxon>
        <taxon>Lachnospiraceae</taxon>
        <taxon>Eisenbergiella</taxon>
    </lineage>
</organism>
<dbReference type="PANTHER" id="PTHR47961:SF6">
    <property type="entry name" value="DNA-DIRECTED DNA POLYMERASE"/>
    <property type="match status" value="1"/>
</dbReference>
<evidence type="ECO:0000256" key="7">
    <source>
        <dbReference type="ARBA" id="ARBA00022806"/>
    </source>
</evidence>
<evidence type="ECO:0000256" key="8">
    <source>
        <dbReference type="ARBA" id="ARBA00022840"/>
    </source>
</evidence>
<evidence type="ECO:0000259" key="11">
    <source>
        <dbReference type="PROSITE" id="PS51643"/>
    </source>
</evidence>
<comment type="similarity">
    <text evidence="1">In the N-terminal section; belongs to the CRISPR-associated nuclease Cas3-HD family.</text>
</comment>
<dbReference type="InterPro" id="IPR027417">
    <property type="entry name" value="P-loop_NTPase"/>
</dbReference>
<keyword evidence="5" id="KW-0547">Nucleotide-binding</keyword>
<keyword evidence="6" id="KW-0378">Hydrolase</keyword>
<dbReference type="GO" id="GO:0004386">
    <property type="term" value="F:helicase activity"/>
    <property type="evidence" value="ECO:0007669"/>
    <property type="project" value="UniProtKB-KW"/>
</dbReference>
<dbReference type="Gene3D" id="1.10.3210.30">
    <property type="match status" value="1"/>
</dbReference>
<proteinExistence type="inferred from homology"/>
<dbReference type="PANTHER" id="PTHR47961">
    <property type="entry name" value="DNA POLYMERASE THETA, PUTATIVE (AFU_ORTHOLOGUE AFUA_1G05260)-RELATED"/>
    <property type="match status" value="1"/>
</dbReference>
<dbReference type="EMBL" id="QVLV01000011">
    <property type="protein sequence ID" value="RGE58571.1"/>
    <property type="molecule type" value="Genomic_DNA"/>
</dbReference>
<gene>
    <name evidence="12" type="primary">cas3</name>
    <name evidence="12" type="ORF">DXC51_16910</name>
</gene>
<feature type="domain" description="HD Cas3-type" evidence="11">
    <location>
        <begin position="12"/>
        <end position="211"/>
    </location>
</feature>
<evidence type="ECO:0000256" key="4">
    <source>
        <dbReference type="ARBA" id="ARBA00022723"/>
    </source>
</evidence>
<dbReference type="SMART" id="SM00487">
    <property type="entry name" value="DEXDc"/>
    <property type="match status" value="1"/>
</dbReference>
<evidence type="ECO:0000256" key="2">
    <source>
        <dbReference type="ARBA" id="ARBA00009046"/>
    </source>
</evidence>
<dbReference type="GO" id="GO:0051607">
    <property type="term" value="P:defense response to virus"/>
    <property type="evidence" value="ECO:0007669"/>
    <property type="project" value="UniProtKB-KW"/>
</dbReference>
<evidence type="ECO:0000256" key="5">
    <source>
        <dbReference type="ARBA" id="ARBA00022741"/>
    </source>
</evidence>
<evidence type="ECO:0000256" key="9">
    <source>
        <dbReference type="ARBA" id="ARBA00023118"/>
    </source>
</evidence>
<sequence length="798" mass="91352">MEKTYHSHYREKDQQYQLNVNHQINVARLAENYCPLPELKKTAWLTGIHHDDGKYPEEWQEYFEKSLKEEGCNEGKLDHSTLGGLVVNQYLPGTLLGEMVQDAIYMHHGLQDCVSISDGSILLEKRKQKYTAEKVKAVCREAEVLLEASELKLNAAEMAEIRKKARADLNVLAKEVQLFAKNNNGLYGNRNFYLGMLERLLFSSLMDADWRDTADFMENRKTDTGMSQDEIQKVWEYGIITLENKLNELDKTSEIASCRQDISARCRNAAYASGNLFRLSVPTGAGKTLSTLRFALHCAKANKKRHIFYVAPFKSILEQNASVIRTSLDMPDMILEHHSDVVQEEVKGQQRYERLIENWDEVPVIVTTAVQFFQTLFKEKRSSIRRFHSLCDSVIIFDEVQAMPVKLLQLFNLAVNFLTQFCNTTIVLCTATQPLLDRLPENRMLPPVDMVNSISAYKEVFRRVEFHDCTQDCGKGFNISQAVDFILEKSRQMDQVLMICNTKSCALDIYEQLKGKTEGGLYHLSTLMCAEHRSNVLKEIRERLDRNEKVICISTQLVEAGVDFSFQCVIRSLAGLDNLIQAAGRCNRNGGPEKGLVCLIKMSEEAERISSLKDIRTAQEAMLCTLQAYRKSPESFRERLDSEEAVTLYFKYYLMERKDETSYPVLKEWGRSSLVELLSDNKIFAAEKKEIRLKQAFLSAGQIFTVIDDKGLKNILVPYREGKGLIQALQSEADPEQKRIILRKLQRYSVGVSEKTLKNLGNAVYRIEENRVLVLAEGYYDENVGLKEEPSALDFLNF</sequence>
<dbReference type="InterPro" id="IPR011545">
    <property type="entry name" value="DEAD/DEAH_box_helicase_dom"/>
</dbReference>
<dbReference type="GO" id="GO:0005524">
    <property type="term" value="F:ATP binding"/>
    <property type="evidence" value="ECO:0007669"/>
    <property type="project" value="UniProtKB-KW"/>
</dbReference>
<keyword evidence="4" id="KW-0479">Metal-binding</keyword>
<accession>A0A3E3I205</accession>
<dbReference type="GeneID" id="97988503"/>
<dbReference type="NCBIfam" id="TIGR01596">
    <property type="entry name" value="cas3_HD"/>
    <property type="match status" value="1"/>
</dbReference>
<dbReference type="NCBIfam" id="TIGR01587">
    <property type="entry name" value="cas3_core"/>
    <property type="match status" value="1"/>
</dbReference>
<dbReference type="InterPro" id="IPR014001">
    <property type="entry name" value="Helicase_ATP-bd"/>
</dbReference>
<dbReference type="InterPro" id="IPR038257">
    <property type="entry name" value="CRISPR-assoc_Cas3_HD_sf"/>
</dbReference>
<evidence type="ECO:0000256" key="3">
    <source>
        <dbReference type="ARBA" id="ARBA00022722"/>
    </source>
</evidence>
<dbReference type="CDD" id="cd09641">
    <property type="entry name" value="Cas3''_I"/>
    <property type="match status" value="1"/>
</dbReference>
<dbReference type="InterPro" id="IPR006474">
    <property type="entry name" value="Helicase_Cas3_CRISPR-ass_core"/>
</dbReference>
<dbReference type="GO" id="GO:0046872">
    <property type="term" value="F:metal ion binding"/>
    <property type="evidence" value="ECO:0007669"/>
    <property type="project" value="UniProtKB-KW"/>
</dbReference>
<dbReference type="InterPro" id="IPR006483">
    <property type="entry name" value="CRISPR-assoc_Cas3_HD"/>
</dbReference>
<dbReference type="Pfam" id="PF00270">
    <property type="entry name" value="DEAD"/>
    <property type="match status" value="1"/>
</dbReference>
<feature type="domain" description="Helicase ATP-binding" evidence="10">
    <location>
        <begin position="268"/>
        <end position="451"/>
    </location>
</feature>
<keyword evidence="3" id="KW-0540">Nuclease</keyword>
<name>A0A3E3I205_9FIRM</name>
<keyword evidence="9" id="KW-0051">Antiviral defense</keyword>
<keyword evidence="8" id="KW-0067">ATP-binding</keyword>
<dbReference type="SUPFAM" id="SSF52540">
    <property type="entry name" value="P-loop containing nucleoside triphosphate hydrolases"/>
    <property type="match status" value="1"/>
</dbReference>
<keyword evidence="7" id="KW-0347">Helicase</keyword>
<dbReference type="InterPro" id="IPR054712">
    <property type="entry name" value="Cas3-like_dom"/>
</dbReference>
<evidence type="ECO:0000256" key="6">
    <source>
        <dbReference type="ARBA" id="ARBA00022801"/>
    </source>
</evidence>
<dbReference type="PROSITE" id="PS51192">
    <property type="entry name" value="HELICASE_ATP_BIND_1"/>
    <property type="match status" value="1"/>
</dbReference>
<protein>
    <submittedName>
        <fullName evidence="12">CRISPR-associated helicase Cas3</fullName>
    </submittedName>
</protein>
<evidence type="ECO:0000259" key="10">
    <source>
        <dbReference type="PROSITE" id="PS51192"/>
    </source>
</evidence>
<dbReference type="AlphaFoldDB" id="A0A3E3I205"/>
<dbReference type="Proteomes" id="UP000260812">
    <property type="component" value="Unassembled WGS sequence"/>
</dbReference>
<dbReference type="Gene3D" id="3.40.50.300">
    <property type="entry name" value="P-loop containing nucleotide triphosphate hydrolases"/>
    <property type="match status" value="2"/>
</dbReference>
<comment type="similarity">
    <text evidence="2">In the central section; belongs to the CRISPR-associated helicase Cas3 family.</text>
</comment>
<evidence type="ECO:0000256" key="1">
    <source>
        <dbReference type="ARBA" id="ARBA00006847"/>
    </source>
</evidence>
<dbReference type="GO" id="GO:0016787">
    <property type="term" value="F:hydrolase activity"/>
    <property type="evidence" value="ECO:0007669"/>
    <property type="project" value="UniProtKB-KW"/>
</dbReference>
<dbReference type="InterPro" id="IPR050474">
    <property type="entry name" value="Hel308_SKI2-like"/>
</dbReference>
<dbReference type="RefSeq" id="WP_117544980.1">
    <property type="nucleotide sequence ID" value="NZ_JBKUNB010000003.1"/>
</dbReference>
<reference evidence="12" key="1">
    <citation type="submission" date="2018-08" db="EMBL/GenBank/DDBJ databases">
        <title>A genome reference for cultivated species of the human gut microbiota.</title>
        <authorList>
            <person name="Zou Y."/>
            <person name="Xue W."/>
            <person name="Luo G."/>
        </authorList>
    </citation>
    <scope>NUCLEOTIDE SEQUENCE [LARGE SCALE GENOMIC DNA]</scope>
    <source>
        <strain evidence="12">TF05-5AC</strain>
    </source>
</reference>
<comment type="caution">
    <text evidence="12">The sequence shown here is derived from an EMBL/GenBank/DDBJ whole genome shotgun (WGS) entry which is preliminary data.</text>
</comment>
<dbReference type="PROSITE" id="PS51643">
    <property type="entry name" value="HD_CAS3"/>
    <property type="match status" value="1"/>
</dbReference>
<evidence type="ECO:0000313" key="13">
    <source>
        <dbReference type="Proteomes" id="UP000260812"/>
    </source>
</evidence>
<keyword evidence="13" id="KW-1185">Reference proteome</keyword>
<dbReference type="GO" id="GO:0004518">
    <property type="term" value="F:nuclease activity"/>
    <property type="evidence" value="ECO:0007669"/>
    <property type="project" value="UniProtKB-KW"/>
</dbReference>
<evidence type="ECO:0000313" key="12">
    <source>
        <dbReference type="EMBL" id="RGE58571.1"/>
    </source>
</evidence>